<dbReference type="EMBL" id="DQ335584">
    <property type="protein sequence ID" value="ABE99668.1"/>
    <property type="molecule type" value="Genomic_DNA"/>
</dbReference>
<name>Q0ZNP8_SACIS</name>
<organism evidence="1">
    <name type="scientific">Saccharolobus islandicus</name>
    <name type="common">Sulfolobus islandicus</name>
    <dbReference type="NCBI Taxonomy" id="43080"/>
    <lineage>
        <taxon>Archaea</taxon>
        <taxon>Thermoproteota</taxon>
        <taxon>Thermoprotei</taxon>
        <taxon>Sulfolobales</taxon>
        <taxon>Sulfolobaceae</taxon>
        <taxon>Saccharolobus</taxon>
    </lineage>
</organism>
<geneLocation type="plasmid" evidence="1">
    <name>pSOG2</name>
</geneLocation>
<accession>Q0ZNP8</accession>
<reference evidence="1" key="1">
    <citation type="journal article" date="2006" name="Microbiology">
        <title>Two novel conjugative plasmids from a single strain of Sulfolobus.</title>
        <authorList>
            <person name="Erauso G."/>
            <person name="Stedman K.M."/>
            <person name="van de Werken H.J."/>
            <person name="Zillig W."/>
            <person name="van der Oost J."/>
        </authorList>
    </citation>
    <scope>NUCLEOTIDE SEQUENCE</scope>
    <source>
        <strain evidence="1">SOG2/4</strain>
        <plasmid evidence="1">pSOG2</plasmid>
    </source>
</reference>
<sequence length="84" mass="8777">MIRFGIVLGKKSPTKGTSLGVGDKSESVILCALVQLISRNFHSGINSISSILSSKSQVIMIFSLVLTLCSPSISLLGISSLPEA</sequence>
<evidence type="ECO:0000313" key="1">
    <source>
        <dbReference type="EMBL" id="ABE99668.1"/>
    </source>
</evidence>
<protein>
    <submittedName>
        <fullName evidence="1">Uncharacterized protein</fullName>
    </submittedName>
</protein>
<keyword evidence="1" id="KW-0614">Plasmid</keyword>
<proteinExistence type="predicted"/>
<dbReference type="AlphaFoldDB" id="Q0ZNP8"/>